<dbReference type="STRING" id="575540.Isop_2529"/>
<dbReference type="OrthoDB" id="9774653at2"/>
<dbReference type="InParanoid" id="E8QYA6"/>
<gene>
    <name evidence="3" type="ordered locus">Isop_2529</name>
</gene>
<dbReference type="PROSITE" id="PS51733">
    <property type="entry name" value="BPL_LPL_CATALYTIC"/>
    <property type="match status" value="1"/>
</dbReference>
<dbReference type="RefSeq" id="WP_013565389.1">
    <property type="nucleotide sequence ID" value="NC_014962.1"/>
</dbReference>
<dbReference type="Pfam" id="PF21948">
    <property type="entry name" value="LplA-B_cat"/>
    <property type="match status" value="1"/>
</dbReference>
<dbReference type="PANTHER" id="PTHR43679">
    <property type="entry name" value="OCTANOYLTRANSFERASE LIPM-RELATED"/>
    <property type="match status" value="1"/>
</dbReference>
<protein>
    <submittedName>
        <fullName evidence="3">Biotin/lipoate A/B protein ligase</fullName>
    </submittedName>
</protein>
<dbReference type="KEGG" id="ipa:Isop_2529"/>
<dbReference type="eggNOG" id="COG0095">
    <property type="taxonomic scope" value="Bacteria"/>
</dbReference>
<proteinExistence type="predicted"/>
<keyword evidence="3" id="KW-0436">Ligase</keyword>
<dbReference type="InterPro" id="IPR050664">
    <property type="entry name" value="Octanoyltrans_LipM/LipL"/>
</dbReference>
<organism evidence="3 4">
    <name type="scientific">Isosphaera pallida (strain ATCC 43644 / DSM 9630 / IS1B)</name>
    <dbReference type="NCBI Taxonomy" id="575540"/>
    <lineage>
        <taxon>Bacteria</taxon>
        <taxon>Pseudomonadati</taxon>
        <taxon>Planctomycetota</taxon>
        <taxon>Planctomycetia</taxon>
        <taxon>Isosphaerales</taxon>
        <taxon>Isosphaeraceae</taxon>
        <taxon>Isosphaera</taxon>
    </lineage>
</organism>
<keyword evidence="4" id="KW-1185">Reference proteome</keyword>
<dbReference type="GO" id="GO:0016874">
    <property type="term" value="F:ligase activity"/>
    <property type="evidence" value="ECO:0007669"/>
    <property type="project" value="UniProtKB-KW"/>
</dbReference>
<reference evidence="3 4" key="2">
    <citation type="journal article" date="2011" name="Stand. Genomic Sci.">
        <title>Complete genome sequence of Isosphaera pallida type strain (IS1B).</title>
        <authorList>
            <consortium name="US DOE Joint Genome Institute (JGI-PGF)"/>
            <person name="Goker M."/>
            <person name="Cleland D."/>
            <person name="Saunders E."/>
            <person name="Lapidus A."/>
            <person name="Nolan M."/>
            <person name="Lucas S."/>
            <person name="Hammon N."/>
            <person name="Deshpande S."/>
            <person name="Cheng J.F."/>
            <person name="Tapia R."/>
            <person name="Han C."/>
            <person name="Goodwin L."/>
            <person name="Pitluck S."/>
            <person name="Liolios K."/>
            <person name="Pagani I."/>
            <person name="Ivanova N."/>
            <person name="Mavromatis K."/>
            <person name="Pati A."/>
            <person name="Chen A."/>
            <person name="Palaniappan K."/>
            <person name="Land M."/>
            <person name="Hauser L."/>
            <person name="Chang Y.J."/>
            <person name="Jeffries C.D."/>
            <person name="Detter J.C."/>
            <person name="Beck B."/>
            <person name="Woyke T."/>
            <person name="Bristow J."/>
            <person name="Eisen J.A."/>
            <person name="Markowitz V."/>
            <person name="Hugenholtz P."/>
            <person name="Kyrpides N.C."/>
            <person name="Klenk H.P."/>
        </authorList>
    </citation>
    <scope>NUCLEOTIDE SEQUENCE [LARGE SCALE GENOMIC DNA]</scope>
    <source>
        <strain evidence="4">ATCC 43644 / DSM 9630 / IS1B</strain>
    </source>
</reference>
<evidence type="ECO:0000259" key="2">
    <source>
        <dbReference type="PROSITE" id="PS51733"/>
    </source>
</evidence>
<accession>E8QYA6</accession>
<dbReference type="Proteomes" id="UP000008631">
    <property type="component" value="Chromosome"/>
</dbReference>
<dbReference type="EMBL" id="CP002353">
    <property type="protein sequence ID" value="ADV63101.1"/>
    <property type="molecule type" value="Genomic_DNA"/>
</dbReference>
<name>E8QYA6_ISOPI</name>
<dbReference type="HOGENOM" id="CLU_022986_5_1_0"/>
<dbReference type="InterPro" id="IPR004143">
    <property type="entry name" value="BPL_LPL_catalytic"/>
</dbReference>
<feature type="region of interest" description="Disordered" evidence="1">
    <location>
        <begin position="185"/>
        <end position="209"/>
    </location>
</feature>
<feature type="compositionally biased region" description="Basic and acidic residues" evidence="1">
    <location>
        <begin position="186"/>
        <end position="198"/>
    </location>
</feature>
<dbReference type="SUPFAM" id="SSF55681">
    <property type="entry name" value="Class II aaRS and biotin synthetases"/>
    <property type="match status" value="1"/>
</dbReference>
<sequence>MTHATWLVVEPFETGDGPDQMGRDDALAERAACDVASVADSAPLRLRFYGWAPPTLSLGYFQRVEDLRADPRWRGKPWVRRPSGGGAIWHHADLTYALAVPPSHPLARQPRRATRLVHEATRDWLNQLGWNARLHEQTMEASRNAPHAPAVDPEPPKPFLCFLDRDPVDVVVLGPARDQGGVAVDMEMKSESESESKSESGLSRPAKVLGSAQRRRGRALLQHGSLLLTTAAPANELVGLADLPRQSAAVRVADAPAGFAPESWVCPWARRLAEALEARLEWREPEPEERERGRVLSEVYRNPAWLFKR</sequence>
<evidence type="ECO:0000313" key="3">
    <source>
        <dbReference type="EMBL" id="ADV63101.1"/>
    </source>
</evidence>
<dbReference type="PANTHER" id="PTHR43679:SF2">
    <property type="entry name" value="OCTANOYL-[GCVH]:PROTEIN N-OCTANOYLTRANSFERASE"/>
    <property type="match status" value="1"/>
</dbReference>
<evidence type="ECO:0000256" key="1">
    <source>
        <dbReference type="SAM" id="MobiDB-lite"/>
    </source>
</evidence>
<reference key="1">
    <citation type="submission" date="2010-11" db="EMBL/GenBank/DDBJ databases">
        <title>The complete sequence of chromosome of Isophaera pallida ATCC 43644.</title>
        <authorList>
            <consortium name="US DOE Joint Genome Institute (JGI-PGF)"/>
            <person name="Lucas S."/>
            <person name="Copeland A."/>
            <person name="Lapidus A."/>
            <person name="Bruce D."/>
            <person name="Goodwin L."/>
            <person name="Pitluck S."/>
            <person name="Kyrpides N."/>
            <person name="Mavromatis K."/>
            <person name="Pagani I."/>
            <person name="Ivanova N."/>
            <person name="Saunders E."/>
            <person name="Brettin T."/>
            <person name="Detter J.C."/>
            <person name="Han C."/>
            <person name="Tapia R."/>
            <person name="Land M."/>
            <person name="Hauser L."/>
            <person name="Markowitz V."/>
            <person name="Cheng J.-F."/>
            <person name="Hugenholtz P."/>
            <person name="Woyke T."/>
            <person name="Wu D."/>
            <person name="Eisen J.A."/>
        </authorList>
    </citation>
    <scope>NUCLEOTIDE SEQUENCE</scope>
    <source>
        <strain>ATCC 43644</strain>
    </source>
</reference>
<dbReference type="Gene3D" id="3.30.930.10">
    <property type="entry name" value="Bira Bifunctional Protein, Domain 2"/>
    <property type="match status" value="1"/>
</dbReference>
<feature type="domain" description="BPL/LPL catalytic" evidence="2">
    <location>
        <begin position="40"/>
        <end position="280"/>
    </location>
</feature>
<evidence type="ECO:0000313" key="4">
    <source>
        <dbReference type="Proteomes" id="UP000008631"/>
    </source>
</evidence>
<dbReference type="AlphaFoldDB" id="E8QYA6"/>
<dbReference type="InterPro" id="IPR045864">
    <property type="entry name" value="aa-tRNA-synth_II/BPL/LPL"/>
</dbReference>